<sequence length="316" mass="35289">MPVVEILTQPVEHHRPRYESEISTNKIGGLLLGRGSTGKDNRAFIKLKISGIDPAVHCRLQLFVCVASQNGELHPYYLHGDGCTDGCFFWVKQVDYRTPSEIEIQFERLAVIRCKTSSDAIQEALKKREEQVQGCLLPNGLNQPAQKYNGRNLGSIRLVFQLSFSDNGYCHYLQPIFSDVIADIKEVRVIYPESLNPQEIAPNGGEIAIYCTNSQMPIKEEIRVVFELSVESSETTVRVSGCVKKVMKHLIIVTVPDVQMFVKTERTKAKVLVEQNLPKTEDSTNSALTIAFLPGAQAARTARKRPATASLVQEKT</sequence>
<dbReference type="InterPro" id="IPR011539">
    <property type="entry name" value="RHD_DNA_bind_dom"/>
</dbReference>
<dbReference type="InterPro" id="IPR008967">
    <property type="entry name" value="p53-like_TF_DNA-bd_sf"/>
</dbReference>
<evidence type="ECO:0000313" key="2">
    <source>
        <dbReference type="EMBL" id="PAA93791.1"/>
    </source>
</evidence>
<dbReference type="InterPro" id="IPR037059">
    <property type="entry name" value="RHD_DNA_bind_dom_sf"/>
</dbReference>
<name>A0A267H663_9PLAT</name>
<dbReference type="Proteomes" id="UP000215902">
    <property type="component" value="Unassembled WGS sequence"/>
</dbReference>
<keyword evidence="3" id="KW-1185">Reference proteome</keyword>
<dbReference type="AlphaFoldDB" id="A0A267H663"/>
<evidence type="ECO:0000259" key="1">
    <source>
        <dbReference type="PROSITE" id="PS50254"/>
    </source>
</evidence>
<protein>
    <recommendedName>
        <fullName evidence="1">RHD domain-containing protein</fullName>
    </recommendedName>
</protein>
<dbReference type="Gene3D" id="2.60.40.340">
    <property type="entry name" value="Rel homology domain (RHD), DNA-binding domain"/>
    <property type="match status" value="1"/>
</dbReference>
<dbReference type="OrthoDB" id="7881762at2759"/>
<reference evidence="2 3" key="1">
    <citation type="submission" date="2017-06" db="EMBL/GenBank/DDBJ databases">
        <title>A platform for efficient transgenesis in Macrostomum lignano, a flatworm model organism for stem cell research.</title>
        <authorList>
            <person name="Berezikov E."/>
        </authorList>
    </citation>
    <scope>NUCLEOTIDE SEQUENCE [LARGE SCALE GENOMIC DNA]</scope>
    <source>
        <strain evidence="2">DV1</strain>
        <tissue evidence="2">Whole organism</tissue>
    </source>
</reference>
<dbReference type="GO" id="GO:0003677">
    <property type="term" value="F:DNA binding"/>
    <property type="evidence" value="ECO:0007669"/>
    <property type="project" value="InterPro"/>
</dbReference>
<dbReference type="PROSITE" id="PS50254">
    <property type="entry name" value="REL_2"/>
    <property type="match status" value="1"/>
</dbReference>
<comment type="caution">
    <text evidence="2">The sequence shown here is derived from an EMBL/GenBank/DDBJ whole genome shotgun (WGS) entry which is preliminary data.</text>
</comment>
<dbReference type="SUPFAM" id="SSF49417">
    <property type="entry name" value="p53-like transcription factors"/>
    <property type="match status" value="1"/>
</dbReference>
<evidence type="ECO:0000313" key="3">
    <source>
        <dbReference type="Proteomes" id="UP000215902"/>
    </source>
</evidence>
<proteinExistence type="predicted"/>
<dbReference type="GO" id="GO:0003700">
    <property type="term" value="F:DNA-binding transcription factor activity"/>
    <property type="evidence" value="ECO:0007669"/>
    <property type="project" value="InterPro"/>
</dbReference>
<organism evidence="2 3">
    <name type="scientific">Macrostomum lignano</name>
    <dbReference type="NCBI Taxonomy" id="282301"/>
    <lineage>
        <taxon>Eukaryota</taxon>
        <taxon>Metazoa</taxon>
        <taxon>Spiralia</taxon>
        <taxon>Lophotrochozoa</taxon>
        <taxon>Platyhelminthes</taxon>
        <taxon>Rhabditophora</taxon>
        <taxon>Macrostomorpha</taxon>
        <taxon>Macrostomida</taxon>
        <taxon>Macrostomidae</taxon>
        <taxon>Macrostomum</taxon>
    </lineage>
</organism>
<feature type="domain" description="RHD" evidence="1">
    <location>
        <begin position="1"/>
        <end position="188"/>
    </location>
</feature>
<dbReference type="EMBL" id="NIVC01000020">
    <property type="protein sequence ID" value="PAA93791.1"/>
    <property type="molecule type" value="Genomic_DNA"/>
</dbReference>
<gene>
    <name evidence="2" type="ORF">BOX15_Mlig011617g1</name>
</gene>
<accession>A0A267H663</accession>